<dbReference type="PANTHER" id="PTHR35910:SF1">
    <property type="entry name" value="2EXR DOMAIN-CONTAINING PROTEIN"/>
    <property type="match status" value="1"/>
</dbReference>
<proteinExistence type="predicted"/>
<evidence type="ECO:0000313" key="3">
    <source>
        <dbReference type="Proteomes" id="UP000799428"/>
    </source>
</evidence>
<keyword evidence="3" id="KW-1185">Reference proteome</keyword>
<dbReference type="EMBL" id="MU005766">
    <property type="protein sequence ID" value="KAF2712751.1"/>
    <property type="molecule type" value="Genomic_DNA"/>
</dbReference>
<accession>A0A6G1KK31</accession>
<protein>
    <recommendedName>
        <fullName evidence="1">2EXR domain-containing protein</fullName>
    </recommendedName>
</protein>
<dbReference type="Proteomes" id="UP000799428">
    <property type="component" value="Unassembled WGS sequence"/>
</dbReference>
<evidence type="ECO:0000259" key="1">
    <source>
        <dbReference type="Pfam" id="PF20150"/>
    </source>
</evidence>
<dbReference type="Pfam" id="PF20150">
    <property type="entry name" value="2EXR"/>
    <property type="match status" value="1"/>
</dbReference>
<name>A0A6G1KK31_9PLEO</name>
<evidence type="ECO:0000313" key="2">
    <source>
        <dbReference type="EMBL" id="KAF2712751.1"/>
    </source>
</evidence>
<reference evidence="2" key="1">
    <citation type="journal article" date="2020" name="Stud. Mycol.">
        <title>101 Dothideomycetes genomes: a test case for predicting lifestyles and emergence of pathogens.</title>
        <authorList>
            <person name="Haridas S."/>
            <person name="Albert R."/>
            <person name="Binder M."/>
            <person name="Bloem J."/>
            <person name="Labutti K."/>
            <person name="Salamov A."/>
            <person name="Andreopoulos B."/>
            <person name="Baker S."/>
            <person name="Barry K."/>
            <person name="Bills G."/>
            <person name="Bluhm B."/>
            <person name="Cannon C."/>
            <person name="Castanera R."/>
            <person name="Culley D."/>
            <person name="Daum C."/>
            <person name="Ezra D."/>
            <person name="Gonzalez J."/>
            <person name="Henrissat B."/>
            <person name="Kuo A."/>
            <person name="Liang C."/>
            <person name="Lipzen A."/>
            <person name="Lutzoni F."/>
            <person name="Magnuson J."/>
            <person name="Mondo S."/>
            <person name="Nolan M."/>
            <person name="Ohm R."/>
            <person name="Pangilinan J."/>
            <person name="Park H.-J."/>
            <person name="Ramirez L."/>
            <person name="Alfaro M."/>
            <person name="Sun H."/>
            <person name="Tritt A."/>
            <person name="Yoshinaga Y."/>
            <person name="Zwiers L.-H."/>
            <person name="Turgeon B."/>
            <person name="Goodwin S."/>
            <person name="Spatafora J."/>
            <person name="Crous P."/>
            <person name="Grigoriev I."/>
        </authorList>
    </citation>
    <scope>NUCLEOTIDE SEQUENCE</scope>
    <source>
        <strain evidence="2">CBS 279.74</strain>
    </source>
</reference>
<dbReference type="OrthoDB" id="3473305at2759"/>
<dbReference type="InterPro" id="IPR045518">
    <property type="entry name" value="2EXR"/>
</dbReference>
<organism evidence="2 3">
    <name type="scientific">Pleomassaria siparia CBS 279.74</name>
    <dbReference type="NCBI Taxonomy" id="1314801"/>
    <lineage>
        <taxon>Eukaryota</taxon>
        <taxon>Fungi</taxon>
        <taxon>Dikarya</taxon>
        <taxon>Ascomycota</taxon>
        <taxon>Pezizomycotina</taxon>
        <taxon>Dothideomycetes</taxon>
        <taxon>Pleosporomycetidae</taxon>
        <taxon>Pleosporales</taxon>
        <taxon>Pleomassariaceae</taxon>
        <taxon>Pleomassaria</taxon>
    </lineage>
</organism>
<dbReference type="AlphaFoldDB" id="A0A6G1KK31"/>
<sequence length="385" mass="44825">MKYKAFPPRENLHLFYNQLITHISLLQASVSVPPHNSSTRLEVLEHIVFLMDVPYILIDSQRAERIKIAQTHIHSPDHARVQCPTTTMATFHPFRLLPMELRLNIWECAIEEEMYDASVTIHVDKRTWDITALPKTPAVFYATRESRNSTLRYSGIRSYRIGCENAHIYFNPKHTVLEIAFTASQEPRKLRWLYEQYQRYIEEITWSKIAEVLGNAIYATEHLHLLHINGRDNSPSYVSYPTPTTGCDPLLSQLPNLKFVSEGLDSVRAINKGNLRWCEDTHETGMRCNGRHADCTRGFRMYRLGWARKLAGRGPGDDEGDELELRISKVHLSGVKIQLPLDERLAEDYDRRRQAFWDKMYNEGKHLGPDLRRNPFAIYLWDGDY</sequence>
<dbReference type="PANTHER" id="PTHR35910">
    <property type="entry name" value="2EXR DOMAIN-CONTAINING PROTEIN"/>
    <property type="match status" value="1"/>
</dbReference>
<gene>
    <name evidence="2" type="ORF">K504DRAFT_531801</name>
</gene>
<feature type="domain" description="2EXR" evidence="1">
    <location>
        <begin position="91"/>
        <end position="175"/>
    </location>
</feature>